<dbReference type="AlphaFoldDB" id="A0A8S9JHX2"/>
<name>A0A8S9JHX2_BRACR</name>
<dbReference type="InterPro" id="IPR011598">
    <property type="entry name" value="bHLH_dom"/>
</dbReference>
<keyword evidence="14" id="KW-0805">Transcription regulation</keyword>
<gene>
    <name evidence="25" type="ORF">F2Q68_00003267</name>
</gene>
<dbReference type="FunFam" id="1.10.8.10:FF:000103">
    <property type="entry name" value="Ubiquitin carboxyl-terminal hydrolase"/>
    <property type="match status" value="1"/>
</dbReference>
<evidence type="ECO:0000256" key="8">
    <source>
        <dbReference type="ARBA" id="ARBA00022737"/>
    </source>
</evidence>
<evidence type="ECO:0000256" key="6">
    <source>
        <dbReference type="ARBA" id="ARBA00022670"/>
    </source>
</evidence>
<keyword evidence="15" id="KW-0238">DNA-binding</keyword>
<dbReference type="Pfam" id="PF00627">
    <property type="entry name" value="UBA"/>
    <property type="match status" value="2"/>
</dbReference>
<dbReference type="InterPro" id="IPR038765">
    <property type="entry name" value="Papain-like_cys_pep_sf"/>
</dbReference>
<evidence type="ECO:0000256" key="9">
    <source>
        <dbReference type="ARBA" id="ARBA00022771"/>
    </source>
</evidence>
<comment type="similarity">
    <text evidence="3">Belongs to the peptidase C19 family.</text>
</comment>
<dbReference type="PROSITE" id="PS00973">
    <property type="entry name" value="USP_2"/>
    <property type="match status" value="1"/>
</dbReference>
<evidence type="ECO:0000256" key="1">
    <source>
        <dbReference type="ARBA" id="ARBA00000707"/>
    </source>
</evidence>
<evidence type="ECO:0000256" key="7">
    <source>
        <dbReference type="ARBA" id="ARBA00022723"/>
    </source>
</evidence>
<dbReference type="InterPro" id="IPR045239">
    <property type="entry name" value="bHLH95_bHLH"/>
</dbReference>
<keyword evidence="16" id="KW-0804">Transcription</keyword>
<evidence type="ECO:0000256" key="13">
    <source>
        <dbReference type="ARBA" id="ARBA00022833"/>
    </source>
</evidence>
<feature type="domain" description="BHLH" evidence="24">
    <location>
        <begin position="306"/>
        <end position="355"/>
    </location>
</feature>
<dbReference type="EMBL" id="QGKW02001660">
    <property type="protein sequence ID" value="KAF2581189.1"/>
    <property type="molecule type" value="Genomic_DNA"/>
</dbReference>
<feature type="compositionally biased region" description="Basic and acidic residues" evidence="21">
    <location>
        <begin position="273"/>
        <end position="295"/>
    </location>
</feature>
<sequence>MGDHHDFINSGSWWKVSSSSSTSSSMRASSIVSGGSDVFHEKVHHSLATDHLQMIGLGLSSQSPVDQWNQPLLRGDSKAETSFGVMLQENLNLDATSNANAIQESDSSNHQALWRDTQINNSDFKPQLNMTSSNRGFFLENQFSPHGSSSTDSSTVTCQGFAVDNSLYGTATTPSSSSAMFHQGAGFNLPGSSDQQPLRNNQQPNLGYGNYDQMASTWFSRSSPPKPNSPLRFSNNATFWNPAATAGNLGPTHHDASSNFFPALQPPQIHAPSFDEQKSITKVPDSRSNEVKRGGADQPAAKRAKSEAPSPSPASKVRKEKMGDRIAALQQLVSPFGKTDAASVLSEAIEYIKSTDEIVRPRVPLEACLATFSSPEQIRDYYSTALKGKTTATKTTSLTSFPDYLVLHMRKFVMEAGWVPKKLDVYIDVPDVIDISHMRSKGLQPGEELLPDDVPEEAIESAQPEANEEIVAQLVSMGFSQLHCQKAAINTSNTGVEEAMTWLLSHMDDPDIDAPISHQKSDVDQSSVDTLISFGFAEEVARKALKASGGDIEKATDWIFNNPNASLSDMDVSSSSSAQTPAESALPDGGGRYKLFGIVSHMGTSTHCGHYVAHILKEGRWVIFNDSKVGISTNPPKDMGYLYFFQRLDN</sequence>
<dbReference type="InterPro" id="IPR036638">
    <property type="entry name" value="HLH_DNA-bd_sf"/>
</dbReference>
<evidence type="ECO:0000256" key="21">
    <source>
        <dbReference type="SAM" id="MobiDB-lite"/>
    </source>
</evidence>
<evidence type="ECO:0000256" key="19">
    <source>
        <dbReference type="ARBA" id="ARBA00029889"/>
    </source>
</evidence>
<dbReference type="Pfam" id="PF00443">
    <property type="entry name" value="UCH"/>
    <property type="match status" value="1"/>
</dbReference>
<keyword evidence="12" id="KW-0788">Thiol protease</keyword>
<feature type="domain" description="USP" evidence="23">
    <location>
        <begin position="249"/>
        <end position="648"/>
    </location>
</feature>
<evidence type="ECO:0000256" key="3">
    <source>
        <dbReference type="ARBA" id="ARBA00009085"/>
    </source>
</evidence>
<evidence type="ECO:0000259" key="22">
    <source>
        <dbReference type="PROSITE" id="PS50030"/>
    </source>
</evidence>
<keyword evidence="10" id="KW-0833">Ubl conjugation pathway</keyword>
<keyword evidence="7" id="KW-0479">Metal-binding</keyword>
<evidence type="ECO:0000256" key="18">
    <source>
        <dbReference type="ARBA" id="ARBA00029877"/>
    </source>
</evidence>
<evidence type="ECO:0000256" key="11">
    <source>
        <dbReference type="ARBA" id="ARBA00022801"/>
    </source>
</evidence>
<keyword evidence="11" id="KW-0378">Hydrolase</keyword>
<dbReference type="GO" id="GO:0008270">
    <property type="term" value="F:zinc ion binding"/>
    <property type="evidence" value="ECO:0007669"/>
    <property type="project" value="UniProtKB-KW"/>
</dbReference>
<evidence type="ECO:0000256" key="4">
    <source>
        <dbReference type="ARBA" id="ARBA00012759"/>
    </source>
</evidence>
<dbReference type="CDD" id="cd11393">
    <property type="entry name" value="bHLH_AtbHLH_like"/>
    <property type="match status" value="1"/>
</dbReference>
<dbReference type="EC" id="3.4.19.12" evidence="4"/>
<evidence type="ECO:0000313" key="25">
    <source>
        <dbReference type="EMBL" id="KAF2581189.1"/>
    </source>
</evidence>
<evidence type="ECO:0000256" key="12">
    <source>
        <dbReference type="ARBA" id="ARBA00022807"/>
    </source>
</evidence>
<dbReference type="SUPFAM" id="SSF54001">
    <property type="entry name" value="Cysteine proteinases"/>
    <property type="match status" value="1"/>
</dbReference>
<evidence type="ECO:0000256" key="15">
    <source>
        <dbReference type="ARBA" id="ARBA00023125"/>
    </source>
</evidence>
<comment type="subcellular location">
    <subcellularLocation>
        <location evidence="2">Nucleus</location>
    </subcellularLocation>
</comment>
<evidence type="ECO:0000256" key="14">
    <source>
        <dbReference type="ARBA" id="ARBA00023015"/>
    </source>
</evidence>
<dbReference type="InterPro" id="IPR009060">
    <property type="entry name" value="UBA-like_sf"/>
</dbReference>
<evidence type="ECO:0000313" key="26">
    <source>
        <dbReference type="Proteomes" id="UP000712281"/>
    </source>
</evidence>
<keyword evidence="9" id="KW-0863">Zinc-finger</keyword>
<proteinExistence type="inferred from homology"/>
<feature type="domain" description="UBA" evidence="22">
    <location>
        <begin position="522"/>
        <end position="562"/>
    </location>
</feature>
<dbReference type="GO" id="GO:0006508">
    <property type="term" value="P:proteolysis"/>
    <property type="evidence" value="ECO:0007669"/>
    <property type="project" value="UniProtKB-KW"/>
</dbReference>
<dbReference type="CDD" id="cd14295">
    <property type="entry name" value="UBA1_atUBP14"/>
    <property type="match status" value="1"/>
</dbReference>
<dbReference type="InterPro" id="IPR018200">
    <property type="entry name" value="USP_CS"/>
</dbReference>
<dbReference type="PANTHER" id="PTHR21646">
    <property type="entry name" value="UBIQUITIN CARBOXYL-TERMINAL HYDROLASE"/>
    <property type="match status" value="1"/>
</dbReference>
<dbReference type="PANTHER" id="PTHR21646:SF69">
    <property type="entry name" value="UBIQUITIN CARBOXYL-TERMINAL HYDROLASE"/>
    <property type="match status" value="1"/>
</dbReference>
<keyword evidence="13" id="KW-0862">Zinc</keyword>
<dbReference type="FunFam" id="1.10.8.10:FF:000086">
    <property type="entry name" value="Ubiquitin carboxyl-terminal hydrolase"/>
    <property type="match status" value="1"/>
</dbReference>
<dbReference type="GO" id="GO:0005634">
    <property type="term" value="C:nucleus"/>
    <property type="evidence" value="ECO:0007669"/>
    <property type="project" value="UniProtKB-SubCell"/>
</dbReference>
<dbReference type="GO" id="GO:0003677">
    <property type="term" value="F:DNA binding"/>
    <property type="evidence" value="ECO:0007669"/>
    <property type="project" value="UniProtKB-KW"/>
</dbReference>
<dbReference type="InterPro" id="IPR028889">
    <property type="entry name" value="USP"/>
</dbReference>
<dbReference type="PROSITE" id="PS50235">
    <property type="entry name" value="USP_3"/>
    <property type="match status" value="1"/>
</dbReference>
<dbReference type="InterPro" id="IPR001394">
    <property type="entry name" value="Peptidase_C19_UCH"/>
</dbReference>
<feature type="region of interest" description="Disordered" evidence="21">
    <location>
        <begin position="244"/>
        <end position="320"/>
    </location>
</feature>
<comment type="catalytic activity">
    <reaction evidence="1">
        <text>Thiol-dependent hydrolysis of ester, thioester, amide, peptide and isopeptide bonds formed by the C-terminal Gly of ubiquitin (a 76-residue protein attached to proteins as an intracellular targeting signal).</text>
        <dbReference type="EC" id="3.4.19.12"/>
    </reaction>
</comment>
<dbReference type="GO" id="GO:0046983">
    <property type="term" value="F:protein dimerization activity"/>
    <property type="evidence" value="ECO:0007669"/>
    <property type="project" value="InterPro"/>
</dbReference>
<dbReference type="SUPFAM" id="SSF46934">
    <property type="entry name" value="UBA-like"/>
    <property type="match status" value="1"/>
</dbReference>
<protein>
    <recommendedName>
        <fullName evidence="5">Ubiquitin carboxyl-terminal hydrolase 14</fullName>
        <ecNumber evidence="4">3.4.19.12</ecNumber>
    </recommendedName>
    <alternativeName>
        <fullName evidence="18">Deubiquitinating enzyme 14</fullName>
    </alternativeName>
    <alternativeName>
        <fullName evidence="19">Ubiquitin thioesterase 14</fullName>
    </alternativeName>
    <alternativeName>
        <fullName evidence="20">Ubiquitin-specific-processing protease 14</fullName>
    </alternativeName>
</protein>
<dbReference type="CDD" id="cd14388">
    <property type="entry name" value="UBA2_atUBP14"/>
    <property type="match status" value="1"/>
</dbReference>
<evidence type="ECO:0000256" key="10">
    <source>
        <dbReference type="ARBA" id="ARBA00022786"/>
    </source>
</evidence>
<dbReference type="SUPFAM" id="SSF47459">
    <property type="entry name" value="HLH, helix-loop-helix DNA-binding domain"/>
    <property type="match status" value="1"/>
</dbReference>
<keyword evidence="17" id="KW-0539">Nucleus</keyword>
<keyword evidence="6" id="KW-0645">Protease</keyword>
<evidence type="ECO:0000256" key="17">
    <source>
        <dbReference type="ARBA" id="ARBA00023242"/>
    </source>
</evidence>
<keyword evidence="8" id="KW-0677">Repeat</keyword>
<accession>A0A8S9JHX2</accession>
<reference evidence="25" key="1">
    <citation type="submission" date="2019-12" db="EMBL/GenBank/DDBJ databases">
        <title>Genome sequencing and annotation of Brassica cretica.</title>
        <authorList>
            <person name="Studholme D.J."/>
            <person name="Sarris P.F."/>
        </authorList>
    </citation>
    <scope>NUCLEOTIDE SEQUENCE</scope>
    <source>
        <strain evidence="25">PFS-001/15</strain>
        <tissue evidence="25">Leaf</tissue>
    </source>
</reference>
<evidence type="ECO:0000259" key="24">
    <source>
        <dbReference type="PROSITE" id="PS50888"/>
    </source>
</evidence>
<dbReference type="Gene3D" id="1.10.8.10">
    <property type="entry name" value="DNA helicase RuvA subunit, C-terminal domain"/>
    <property type="match status" value="2"/>
</dbReference>
<dbReference type="PROSITE" id="PS50888">
    <property type="entry name" value="BHLH"/>
    <property type="match status" value="1"/>
</dbReference>
<organism evidence="25 26">
    <name type="scientific">Brassica cretica</name>
    <name type="common">Mustard</name>
    <dbReference type="NCBI Taxonomy" id="69181"/>
    <lineage>
        <taxon>Eukaryota</taxon>
        <taxon>Viridiplantae</taxon>
        <taxon>Streptophyta</taxon>
        <taxon>Embryophyta</taxon>
        <taxon>Tracheophyta</taxon>
        <taxon>Spermatophyta</taxon>
        <taxon>Magnoliopsida</taxon>
        <taxon>eudicotyledons</taxon>
        <taxon>Gunneridae</taxon>
        <taxon>Pentapetalae</taxon>
        <taxon>rosids</taxon>
        <taxon>malvids</taxon>
        <taxon>Brassicales</taxon>
        <taxon>Brassicaceae</taxon>
        <taxon>Brassiceae</taxon>
        <taxon>Brassica</taxon>
    </lineage>
</organism>
<dbReference type="Gene3D" id="3.90.70.10">
    <property type="entry name" value="Cysteine proteinases"/>
    <property type="match status" value="1"/>
</dbReference>
<dbReference type="Proteomes" id="UP000712281">
    <property type="component" value="Unassembled WGS sequence"/>
</dbReference>
<evidence type="ECO:0000256" key="20">
    <source>
        <dbReference type="ARBA" id="ARBA00032096"/>
    </source>
</evidence>
<dbReference type="PROSITE" id="PS50030">
    <property type="entry name" value="UBA"/>
    <property type="match status" value="2"/>
</dbReference>
<dbReference type="InterPro" id="IPR050185">
    <property type="entry name" value="Ub_carboxyl-term_hydrolase"/>
</dbReference>
<dbReference type="GO" id="GO:0016579">
    <property type="term" value="P:protein deubiquitination"/>
    <property type="evidence" value="ECO:0007669"/>
    <property type="project" value="InterPro"/>
</dbReference>
<dbReference type="GO" id="GO:0004843">
    <property type="term" value="F:cysteine-type deubiquitinase activity"/>
    <property type="evidence" value="ECO:0007669"/>
    <property type="project" value="UniProtKB-EC"/>
</dbReference>
<evidence type="ECO:0000256" key="16">
    <source>
        <dbReference type="ARBA" id="ARBA00023163"/>
    </source>
</evidence>
<evidence type="ECO:0000259" key="23">
    <source>
        <dbReference type="PROSITE" id="PS50235"/>
    </source>
</evidence>
<dbReference type="SMART" id="SM00165">
    <property type="entry name" value="UBA"/>
    <property type="match status" value="2"/>
</dbReference>
<evidence type="ECO:0000256" key="5">
    <source>
        <dbReference type="ARBA" id="ARBA00014611"/>
    </source>
</evidence>
<dbReference type="InterPro" id="IPR015940">
    <property type="entry name" value="UBA"/>
</dbReference>
<feature type="domain" description="UBA" evidence="22">
    <location>
        <begin position="465"/>
        <end position="506"/>
    </location>
</feature>
<evidence type="ECO:0000256" key="2">
    <source>
        <dbReference type="ARBA" id="ARBA00004123"/>
    </source>
</evidence>
<comment type="caution">
    <text evidence="25">The sequence shown here is derived from an EMBL/GenBank/DDBJ whole genome shotgun (WGS) entry which is preliminary data.</text>
</comment>